<evidence type="ECO:0000259" key="2">
    <source>
        <dbReference type="Pfam" id="PF20236"/>
    </source>
</evidence>
<feature type="region of interest" description="Disordered" evidence="1">
    <location>
        <begin position="153"/>
        <end position="175"/>
    </location>
</feature>
<sequence>MTSRARDSPASLSSSPDYGPSFSSSSDSDSESWASTSTLVNPEPPLSLIFDRNSVISATLYSRSGPKYRITTNSTISRTELKDLTTDDQRVVATVKRRELLPDVVVFAHRGESVRMSKWLKRRKGGDGVLPTAELLTESGSFTWKTDNRYPFALYSTPPDPPEPHSQPEETSDSRPIAYSKILDDPPTIALVIRRCADSVTVEIITSFLVLEHRRRMKEKFRQGHTVLYALGSQYIVLG</sequence>
<protein>
    <recommendedName>
        <fullName evidence="2">DUF6593 domain-containing protein</fullName>
    </recommendedName>
</protein>
<feature type="region of interest" description="Disordered" evidence="1">
    <location>
        <begin position="1"/>
        <end position="44"/>
    </location>
</feature>
<organism evidence="3 4">
    <name type="scientific">Gymnopilus dilepis</name>
    <dbReference type="NCBI Taxonomy" id="231916"/>
    <lineage>
        <taxon>Eukaryota</taxon>
        <taxon>Fungi</taxon>
        <taxon>Dikarya</taxon>
        <taxon>Basidiomycota</taxon>
        <taxon>Agaricomycotina</taxon>
        <taxon>Agaricomycetes</taxon>
        <taxon>Agaricomycetidae</taxon>
        <taxon>Agaricales</taxon>
        <taxon>Agaricineae</taxon>
        <taxon>Hymenogastraceae</taxon>
        <taxon>Gymnopilus</taxon>
    </lineage>
</organism>
<feature type="domain" description="DUF6593" evidence="2">
    <location>
        <begin position="54"/>
        <end position="217"/>
    </location>
</feature>
<dbReference type="OrthoDB" id="3256331at2759"/>
<reference evidence="3 4" key="1">
    <citation type="journal article" date="2018" name="Evol. Lett.">
        <title>Horizontal gene cluster transfer increased hallucinogenic mushroom diversity.</title>
        <authorList>
            <person name="Reynolds H.T."/>
            <person name="Vijayakumar V."/>
            <person name="Gluck-Thaler E."/>
            <person name="Korotkin H.B."/>
            <person name="Matheny P.B."/>
            <person name="Slot J.C."/>
        </authorList>
    </citation>
    <scope>NUCLEOTIDE SEQUENCE [LARGE SCALE GENOMIC DNA]</scope>
    <source>
        <strain evidence="3 4">SRW20</strain>
    </source>
</reference>
<feature type="compositionally biased region" description="Low complexity" evidence="1">
    <location>
        <begin position="11"/>
        <end position="37"/>
    </location>
</feature>
<keyword evidence="4" id="KW-1185">Reference proteome</keyword>
<comment type="caution">
    <text evidence="3">The sequence shown here is derived from an EMBL/GenBank/DDBJ whole genome shotgun (WGS) entry which is preliminary data.</text>
</comment>
<evidence type="ECO:0000313" key="4">
    <source>
        <dbReference type="Proteomes" id="UP000284706"/>
    </source>
</evidence>
<dbReference type="AlphaFoldDB" id="A0A409VIE9"/>
<evidence type="ECO:0000313" key="3">
    <source>
        <dbReference type="EMBL" id="PPQ66023.1"/>
    </source>
</evidence>
<proteinExistence type="predicted"/>
<dbReference type="Pfam" id="PF20236">
    <property type="entry name" value="DUF6593"/>
    <property type="match status" value="1"/>
</dbReference>
<dbReference type="EMBL" id="NHYE01005640">
    <property type="protein sequence ID" value="PPQ66023.1"/>
    <property type="molecule type" value="Genomic_DNA"/>
</dbReference>
<gene>
    <name evidence="3" type="ORF">CVT26_010779</name>
</gene>
<name>A0A409VIE9_9AGAR</name>
<evidence type="ECO:0000256" key="1">
    <source>
        <dbReference type="SAM" id="MobiDB-lite"/>
    </source>
</evidence>
<dbReference type="Proteomes" id="UP000284706">
    <property type="component" value="Unassembled WGS sequence"/>
</dbReference>
<dbReference type="InParanoid" id="A0A409VIE9"/>
<accession>A0A409VIE9</accession>
<dbReference type="InterPro" id="IPR046528">
    <property type="entry name" value="DUF6593"/>
</dbReference>